<dbReference type="GO" id="GO:0008615">
    <property type="term" value="P:pyridoxine biosynthetic process"/>
    <property type="evidence" value="ECO:0007669"/>
    <property type="project" value="UniProtKB-UniRule"/>
</dbReference>
<dbReference type="InterPro" id="IPR020578">
    <property type="entry name" value="Aminotrans_V_PyrdxlP_BS"/>
</dbReference>
<dbReference type="PANTHER" id="PTHR43247">
    <property type="entry name" value="PHOSPHOSERINE AMINOTRANSFERASE"/>
    <property type="match status" value="1"/>
</dbReference>
<evidence type="ECO:0000256" key="1">
    <source>
        <dbReference type="ARBA" id="ARBA00004915"/>
    </source>
</evidence>
<evidence type="ECO:0000256" key="2">
    <source>
        <dbReference type="ARBA" id="ARBA00005099"/>
    </source>
</evidence>
<keyword evidence="5 12" id="KW-0028">Amino-acid biosynthesis</keyword>
<dbReference type="Proteomes" id="UP000239872">
    <property type="component" value="Unassembled WGS sequence"/>
</dbReference>
<reference evidence="14 15" key="1">
    <citation type="submission" date="2018-01" db="EMBL/GenBank/DDBJ databases">
        <title>A novel member of the phylum Bacteroidetes isolated from glacier ice.</title>
        <authorList>
            <person name="Liu Q."/>
            <person name="Xin Y.-H."/>
        </authorList>
    </citation>
    <scope>NUCLEOTIDE SEQUENCE [LARGE SCALE GENOMIC DNA]</scope>
    <source>
        <strain evidence="14 15">RB1R16</strain>
    </source>
</reference>
<evidence type="ECO:0000256" key="4">
    <source>
        <dbReference type="ARBA" id="ARBA00022576"/>
    </source>
</evidence>
<dbReference type="InterPro" id="IPR015421">
    <property type="entry name" value="PyrdxlP-dep_Trfase_major"/>
</dbReference>
<evidence type="ECO:0000313" key="14">
    <source>
        <dbReference type="EMBL" id="PQJ10411.1"/>
    </source>
</evidence>
<dbReference type="InterPro" id="IPR015424">
    <property type="entry name" value="PyrdxlP-dep_Trfase"/>
</dbReference>
<organism evidence="14 15">
    <name type="scientific">Flavipsychrobacter stenotrophus</name>
    <dbReference type="NCBI Taxonomy" id="2077091"/>
    <lineage>
        <taxon>Bacteria</taxon>
        <taxon>Pseudomonadati</taxon>
        <taxon>Bacteroidota</taxon>
        <taxon>Chitinophagia</taxon>
        <taxon>Chitinophagales</taxon>
        <taxon>Chitinophagaceae</taxon>
        <taxon>Flavipsychrobacter</taxon>
    </lineage>
</organism>
<dbReference type="GO" id="GO:0030170">
    <property type="term" value="F:pyridoxal phosphate binding"/>
    <property type="evidence" value="ECO:0007669"/>
    <property type="project" value="UniProtKB-UniRule"/>
</dbReference>
<evidence type="ECO:0000256" key="9">
    <source>
        <dbReference type="ARBA" id="ARBA00023299"/>
    </source>
</evidence>
<dbReference type="EMBL" id="PPSL01000003">
    <property type="protein sequence ID" value="PQJ10411.1"/>
    <property type="molecule type" value="Genomic_DNA"/>
</dbReference>
<dbReference type="FunFam" id="3.90.1150.10:FF:000006">
    <property type="entry name" value="Phosphoserine aminotransferase"/>
    <property type="match status" value="1"/>
</dbReference>
<keyword evidence="7 12" id="KW-0663">Pyridoxal phosphate</keyword>
<evidence type="ECO:0000256" key="3">
    <source>
        <dbReference type="ARBA" id="ARBA00006904"/>
    </source>
</evidence>
<feature type="binding site" evidence="12">
    <location>
        <position position="152"/>
    </location>
    <ligand>
        <name>pyridoxal 5'-phosphate</name>
        <dbReference type="ChEBI" id="CHEBI:597326"/>
    </ligand>
</feature>
<dbReference type="PROSITE" id="PS00595">
    <property type="entry name" value="AA_TRANSFER_CLASS_5"/>
    <property type="match status" value="1"/>
</dbReference>
<dbReference type="Gene3D" id="3.40.640.10">
    <property type="entry name" value="Type I PLP-dependent aspartate aminotransferase-like (Major domain)"/>
    <property type="match status" value="1"/>
</dbReference>
<dbReference type="RefSeq" id="WP_105039139.1">
    <property type="nucleotide sequence ID" value="NZ_PPSL01000003.1"/>
</dbReference>
<evidence type="ECO:0000256" key="11">
    <source>
        <dbReference type="ARBA" id="ARBA00049007"/>
    </source>
</evidence>
<dbReference type="GO" id="GO:0006564">
    <property type="term" value="P:L-serine biosynthetic process"/>
    <property type="evidence" value="ECO:0007669"/>
    <property type="project" value="UniProtKB-UniRule"/>
</dbReference>
<evidence type="ECO:0000256" key="5">
    <source>
        <dbReference type="ARBA" id="ARBA00022605"/>
    </source>
</evidence>
<protein>
    <recommendedName>
        <fullName evidence="12">Phosphoserine aminotransferase</fullName>
        <ecNumber evidence="12">2.6.1.52</ecNumber>
    </recommendedName>
    <alternativeName>
        <fullName evidence="12">Phosphohydroxythreonine aminotransferase</fullName>
        <shortName evidence="12">PSAT</shortName>
    </alternativeName>
</protein>
<keyword evidence="4 12" id="KW-0032">Aminotransferase</keyword>
<dbReference type="FunFam" id="3.40.640.10:FF:000010">
    <property type="entry name" value="Phosphoserine aminotransferase"/>
    <property type="match status" value="1"/>
</dbReference>
<dbReference type="EC" id="2.6.1.52" evidence="12"/>
<dbReference type="InterPro" id="IPR022278">
    <property type="entry name" value="Pser_aminoTfrase"/>
</dbReference>
<proteinExistence type="inferred from homology"/>
<comment type="caution">
    <text evidence="12">Lacks conserved residue(s) required for the propagation of feature annotation.</text>
</comment>
<dbReference type="GO" id="GO:0004648">
    <property type="term" value="F:O-phospho-L-serine:2-oxoglutarate aminotransferase activity"/>
    <property type="evidence" value="ECO:0007669"/>
    <property type="project" value="UniProtKB-UniRule"/>
</dbReference>
<comment type="function">
    <text evidence="12">Catalyzes the reversible conversion of 3-phosphohydroxypyruvate to phosphoserine and of 3-hydroxy-2-oxo-4-phosphonooxybutanoate to phosphohydroxythreonine.</text>
</comment>
<sequence length="358" mass="40106">MNQEKINFNAGPAALPATVLQQAANAVLKYKNTGISILELPHRGPEFLEIIEESKALVKELCEIGDDYDVLWLQGGGRMQFSMIPMNFLSTGDTAGYIDSGHWAAEAMEYGAYYGQIQVMGSSRATHYNHLPEWPSDIPNHLKYLHITTNNTIYGTQYSDIPKVNVPLIADMSSDIFSRKWDYNRYDLIYAAAQKNLGTPGVALVIVKKDMLSRISNHLPPMLNYKAQVHENSILNTANVSGVYISLLMLRWIKEKGIANIEADNNNKAEILYKAIDESKLFTGYVQNPAHRSKMNICFTAKDKETELAFLELCAENNIIGLQGHRSTGGFRVSIYNSIEVASVRTLVELMKKFETNS</sequence>
<feature type="binding site" evidence="12">
    <location>
        <begin position="236"/>
        <end position="237"/>
    </location>
    <ligand>
        <name>pyridoxal 5'-phosphate</name>
        <dbReference type="ChEBI" id="CHEBI:597326"/>
    </ligand>
</feature>
<evidence type="ECO:0000313" key="15">
    <source>
        <dbReference type="Proteomes" id="UP000239872"/>
    </source>
</evidence>
<evidence type="ECO:0000256" key="12">
    <source>
        <dbReference type="HAMAP-Rule" id="MF_00160"/>
    </source>
</evidence>
<comment type="similarity">
    <text evidence="3 12">Belongs to the class-V pyridoxal-phosphate-dependent aminotransferase family. SerC subfamily.</text>
</comment>
<dbReference type="InterPro" id="IPR015422">
    <property type="entry name" value="PyrdxlP-dep_Trfase_small"/>
</dbReference>
<feature type="binding site" evidence="12">
    <location>
        <position position="194"/>
    </location>
    <ligand>
        <name>pyridoxal 5'-phosphate</name>
        <dbReference type="ChEBI" id="CHEBI:597326"/>
    </ligand>
</feature>
<dbReference type="Gene3D" id="3.90.1150.10">
    <property type="entry name" value="Aspartate Aminotransferase, domain 1"/>
    <property type="match status" value="1"/>
</dbReference>
<evidence type="ECO:0000256" key="8">
    <source>
        <dbReference type="ARBA" id="ARBA00023096"/>
    </source>
</evidence>
<dbReference type="OrthoDB" id="9809412at2"/>
<keyword evidence="6 12" id="KW-0808">Transferase</keyword>
<dbReference type="SUPFAM" id="SSF53383">
    <property type="entry name" value="PLP-dependent transferases"/>
    <property type="match status" value="1"/>
</dbReference>
<dbReference type="InterPro" id="IPR000192">
    <property type="entry name" value="Aminotrans_V_dom"/>
</dbReference>
<keyword evidence="9 12" id="KW-0718">Serine biosynthesis</keyword>
<evidence type="ECO:0000256" key="7">
    <source>
        <dbReference type="ARBA" id="ARBA00022898"/>
    </source>
</evidence>
<feature type="binding site" evidence="12">
    <location>
        <position position="103"/>
    </location>
    <ligand>
        <name>pyridoxal 5'-phosphate</name>
        <dbReference type="ChEBI" id="CHEBI:597326"/>
    </ligand>
</feature>
<comment type="catalytic activity">
    <reaction evidence="11 12">
        <text>O-phospho-L-serine + 2-oxoglutarate = 3-phosphooxypyruvate + L-glutamate</text>
        <dbReference type="Rhea" id="RHEA:14329"/>
        <dbReference type="ChEBI" id="CHEBI:16810"/>
        <dbReference type="ChEBI" id="CHEBI:18110"/>
        <dbReference type="ChEBI" id="CHEBI:29985"/>
        <dbReference type="ChEBI" id="CHEBI:57524"/>
        <dbReference type="EC" id="2.6.1.52"/>
    </reaction>
</comment>
<feature type="binding site" evidence="12">
    <location>
        <position position="43"/>
    </location>
    <ligand>
        <name>L-glutamate</name>
        <dbReference type="ChEBI" id="CHEBI:29985"/>
    </ligand>
</feature>
<evidence type="ECO:0000256" key="6">
    <source>
        <dbReference type="ARBA" id="ARBA00022679"/>
    </source>
</evidence>
<feature type="binding site" evidence="12">
    <location>
        <position position="171"/>
    </location>
    <ligand>
        <name>pyridoxal 5'-phosphate</name>
        <dbReference type="ChEBI" id="CHEBI:597326"/>
    </ligand>
</feature>
<keyword evidence="8 12" id="KW-0664">Pyridoxine biosynthesis</keyword>
<comment type="pathway">
    <text evidence="1 12">Cofactor biosynthesis; pyridoxine 5'-phosphate biosynthesis; pyridoxine 5'-phosphate from D-erythrose 4-phosphate: step 3/5.</text>
</comment>
<dbReference type="NCBIfam" id="NF003764">
    <property type="entry name" value="PRK05355.1"/>
    <property type="match status" value="1"/>
</dbReference>
<comment type="cofactor">
    <cofactor evidence="12">
        <name>pyridoxal 5'-phosphate</name>
        <dbReference type="ChEBI" id="CHEBI:597326"/>
    </cofactor>
    <text evidence="12">Binds 1 pyridoxal phosphate per subunit.</text>
</comment>
<keyword evidence="12" id="KW-0963">Cytoplasm</keyword>
<comment type="subunit">
    <text evidence="12">Homodimer.</text>
</comment>
<comment type="pathway">
    <text evidence="2 12">Amino-acid biosynthesis; L-serine biosynthesis; L-serine from 3-phospho-D-glycerate: step 2/3.</text>
</comment>
<dbReference type="Pfam" id="PF00266">
    <property type="entry name" value="Aminotran_5"/>
    <property type="match status" value="1"/>
</dbReference>
<dbReference type="HAMAP" id="MF_00160">
    <property type="entry name" value="SerC_aminotrans_5"/>
    <property type="match status" value="1"/>
</dbReference>
<comment type="catalytic activity">
    <reaction evidence="10 12">
        <text>4-(phosphooxy)-L-threonine + 2-oxoglutarate = (R)-3-hydroxy-2-oxo-4-phosphooxybutanoate + L-glutamate</text>
        <dbReference type="Rhea" id="RHEA:16573"/>
        <dbReference type="ChEBI" id="CHEBI:16810"/>
        <dbReference type="ChEBI" id="CHEBI:29985"/>
        <dbReference type="ChEBI" id="CHEBI:58452"/>
        <dbReference type="ChEBI" id="CHEBI:58538"/>
        <dbReference type="EC" id="2.6.1.52"/>
    </reaction>
</comment>
<dbReference type="UniPathway" id="UPA00135">
    <property type="reaction ID" value="UER00197"/>
</dbReference>
<dbReference type="PANTHER" id="PTHR43247:SF1">
    <property type="entry name" value="PHOSPHOSERINE AMINOTRANSFERASE"/>
    <property type="match status" value="1"/>
</dbReference>
<dbReference type="AlphaFoldDB" id="A0A2S7SUW1"/>
<dbReference type="GO" id="GO:0005737">
    <property type="term" value="C:cytoplasm"/>
    <property type="evidence" value="ECO:0007669"/>
    <property type="project" value="UniProtKB-SubCell"/>
</dbReference>
<dbReference type="UniPathway" id="UPA00244">
    <property type="reaction ID" value="UER00311"/>
</dbReference>
<name>A0A2S7SUW1_9BACT</name>
<comment type="subcellular location">
    <subcellularLocation>
        <location evidence="12">Cytoplasm</location>
    </subcellularLocation>
</comment>
<feature type="domain" description="Aminotransferase class V" evidence="13">
    <location>
        <begin position="7"/>
        <end position="344"/>
    </location>
</feature>
<dbReference type="PIRSF" id="PIRSF000525">
    <property type="entry name" value="SerC"/>
    <property type="match status" value="1"/>
</dbReference>
<evidence type="ECO:0000256" key="10">
    <source>
        <dbReference type="ARBA" id="ARBA00047630"/>
    </source>
</evidence>
<evidence type="ECO:0000259" key="13">
    <source>
        <dbReference type="Pfam" id="PF00266"/>
    </source>
</evidence>
<feature type="modified residue" description="N6-(pyridoxal phosphate)lysine" evidence="12">
    <location>
        <position position="195"/>
    </location>
</feature>
<keyword evidence="15" id="KW-1185">Reference proteome</keyword>
<gene>
    <name evidence="12" type="primary">serC</name>
    <name evidence="14" type="ORF">CJD36_010560</name>
</gene>
<comment type="caution">
    <text evidence="14">The sequence shown here is derived from an EMBL/GenBank/DDBJ whole genome shotgun (WGS) entry which is preliminary data.</text>
</comment>
<feature type="binding site" evidence="12">
    <location>
        <begin position="77"/>
        <end position="78"/>
    </location>
    <ligand>
        <name>pyridoxal 5'-phosphate</name>
        <dbReference type="ChEBI" id="CHEBI:597326"/>
    </ligand>
</feature>
<accession>A0A2S7SUW1</accession>